<dbReference type="AlphaFoldDB" id="A0A371ELK3"/>
<proteinExistence type="predicted"/>
<dbReference type="PANTHER" id="PTHR48475">
    <property type="entry name" value="RIBONUCLEASE H"/>
    <property type="match status" value="1"/>
</dbReference>
<dbReference type="EMBL" id="QJKJ01013249">
    <property type="protein sequence ID" value="RDX66844.1"/>
    <property type="molecule type" value="Genomic_DNA"/>
</dbReference>
<reference evidence="2" key="1">
    <citation type="submission" date="2018-05" db="EMBL/GenBank/DDBJ databases">
        <title>Draft genome of Mucuna pruriens seed.</title>
        <authorList>
            <person name="Nnadi N.E."/>
            <person name="Vos R."/>
            <person name="Hasami M.H."/>
            <person name="Devisetty U.K."/>
            <person name="Aguiy J.C."/>
        </authorList>
    </citation>
    <scope>NUCLEOTIDE SEQUENCE [LARGE SCALE GENOMIC DNA]</scope>
    <source>
        <strain evidence="2">JCA_2017</strain>
    </source>
</reference>
<comment type="caution">
    <text evidence="2">The sequence shown here is derived from an EMBL/GenBank/DDBJ whole genome shotgun (WGS) entry which is preliminary data.</text>
</comment>
<keyword evidence="3" id="KW-1185">Reference proteome</keyword>
<evidence type="ECO:0000256" key="1">
    <source>
        <dbReference type="SAM" id="MobiDB-lite"/>
    </source>
</evidence>
<evidence type="ECO:0000313" key="2">
    <source>
        <dbReference type="EMBL" id="RDX66844.1"/>
    </source>
</evidence>
<dbReference type="InterPro" id="IPR043502">
    <property type="entry name" value="DNA/RNA_pol_sf"/>
</dbReference>
<dbReference type="Proteomes" id="UP000257109">
    <property type="component" value="Unassembled WGS sequence"/>
</dbReference>
<feature type="non-terminal residue" evidence="2">
    <location>
        <position position="1"/>
    </location>
</feature>
<sequence length="221" mass="25241">MLSHCGNEKSNQFLEGTKTRQKDNIPSEIFVKVDKKSLVKNERFSWTIKYEEVLQQLKELLAIQLILSRLNPNIVILVYLSISNNIISSVLVQEDNTDCDRYTLAKLRYQKIEKEALTLEVTTIFLKSRCDHEIISANKEDSRKAQSSKEDGGLVDSTNRTTREGMVKDPQLAKHWKKVKEIAGAFAEFNLIHVPREQNSLPKLLSKLASTKRPGNNRSVT</sequence>
<protein>
    <recommendedName>
        <fullName evidence="4">RNase H type-1 domain-containing protein</fullName>
    </recommendedName>
</protein>
<organism evidence="2 3">
    <name type="scientific">Mucuna pruriens</name>
    <name type="common">Velvet bean</name>
    <name type="synonym">Dolichos pruriens</name>
    <dbReference type="NCBI Taxonomy" id="157652"/>
    <lineage>
        <taxon>Eukaryota</taxon>
        <taxon>Viridiplantae</taxon>
        <taxon>Streptophyta</taxon>
        <taxon>Embryophyta</taxon>
        <taxon>Tracheophyta</taxon>
        <taxon>Spermatophyta</taxon>
        <taxon>Magnoliopsida</taxon>
        <taxon>eudicotyledons</taxon>
        <taxon>Gunneridae</taxon>
        <taxon>Pentapetalae</taxon>
        <taxon>rosids</taxon>
        <taxon>fabids</taxon>
        <taxon>Fabales</taxon>
        <taxon>Fabaceae</taxon>
        <taxon>Papilionoideae</taxon>
        <taxon>50 kb inversion clade</taxon>
        <taxon>NPAAA clade</taxon>
        <taxon>indigoferoid/millettioid clade</taxon>
        <taxon>Phaseoleae</taxon>
        <taxon>Mucuna</taxon>
    </lineage>
</organism>
<evidence type="ECO:0000313" key="3">
    <source>
        <dbReference type="Proteomes" id="UP000257109"/>
    </source>
</evidence>
<dbReference type="PANTHER" id="PTHR48475:SF2">
    <property type="entry name" value="RIBONUCLEASE H"/>
    <property type="match status" value="1"/>
</dbReference>
<feature type="compositionally biased region" description="Basic and acidic residues" evidence="1">
    <location>
        <begin position="138"/>
        <end position="152"/>
    </location>
</feature>
<gene>
    <name evidence="2" type="ORF">CR513_54353</name>
</gene>
<accession>A0A371ELK3</accession>
<name>A0A371ELK3_MUCPR</name>
<evidence type="ECO:0008006" key="4">
    <source>
        <dbReference type="Google" id="ProtNLM"/>
    </source>
</evidence>
<dbReference type="SUPFAM" id="SSF56672">
    <property type="entry name" value="DNA/RNA polymerases"/>
    <property type="match status" value="1"/>
</dbReference>
<feature type="region of interest" description="Disordered" evidence="1">
    <location>
        <begin position="138"/>
        <end position="169"/>
    </location>
</feature>